<dbReference type="Proteomes" id="UP000219522">
    <property type="component" value="Unassembled WGS sequence"/>
</dbReference>
<accession>A0A7Z7I9M4</accession>
<reference evidence="1 2" key="1">
    <citation type="submission" date="2017-09" db="EMBL/GenBank/DDBJ databases">
        <authorList>
            <person name="Varghese N."/>
            <person name="Submissions S."/>
        </authorList>
    </citation>
    <scope>NUCLEOTIDE SEQUENCE [LARGE SCALE GENOMIC DNA]</scope>
    <source>
        <strain evidence="1 2">OK806</strain>
    </source>
</reference>
<comment type="caution">
    <text evidence="1">The sequence shown here is derived from an EMBL/GenBank/DDBJ whole genome shotgun (WGS) entry which is preliminary data.</text>
</comment>
<gene>
    <name evidence="1" type="ORF">SAMN05446927_4584</name>
</gene>
<name>A0A7Z7I9M4_9BURK</name>
<evidence type="ECO:0000313" key="2">
    <source>
        <dbReference type="Proteomes" id="UP000219522"/>
    </source>
</evidence>
<dbReference type="RefSeq" id="WP_097190300.1">
    <property type="nucleotide sequence ID" value="NZ_OCSU01000002.1"/>
</dbReference>
<dbReference type="AlphaFoldDB" id="A0A7Z7I9M4"/>
<sequence>MLDHPVIRSLLSLMFLFYGSHVGAQTARPESITFNYLRAMTPGENSALSGECDGNTSSAEVTCRFTQLSVHYAMDPKELSAEIAKEIADVRAKAGNDPRKVTDPICTDIFRRRAEVERIAQTSKNALMIQQLQALISLCNNPTMAALEKWIQQSLLAQTKTCKVTVFQNEPVKFKKVGPNKWLANVGPQGLCHSIYLYTMENDPQHTTLWKWSQVRTFADKTGELCKGVETNYRVEYGWQGGDLPMTCDAISFGF</sequence>
<keyword evidence="2" id="KW-1185">Reference proteome</keyword>
<dbReference type="EMBL" id="OCSU01000002">
    <property type="protein sequence ID" value="SOE81306.1"/>
    <property type="molecule type" value="Genomic_DNA"/>
</dbReference>
<proteinExistence type="predicted"/>
<evidence type="ECO:0000313" key="1">
    <source>
        <dbReference type="EMBL" id="SOE81306.1"/>
    </source>
</evidence>
<organism evidence="1 2">
    <name type="scientific">Caballeronia arationis</name>
    <dbReference type="NCBI Taxonomy" id="1777142"/>
    <lineage>
        <taxon>Bacteria</taxon>
        <taxon>Pseudomonadati</taxon>
        <taxon>Pseudomonadota</taxon>
        <taxon>Betaproteobacteria</taxon>
        <taxon>Burkholderiales</taxon>
        <taxon>Burkholderiaceae</taxon>
        <taxon>Caballeronia</taxon>
    </lineage>
</organism>
<protein>
    <submittedName>
        <fullName evidence="1">Uncharacterized protein</fullName>
    </submittedName>
</protein>